<evidence type="ECO:0000256" key="5">
    <source>
        <dbReference type="ARBA" id="ARBA00020673"/>
    </source>
</evidence>
<comment type="function">
    <text evidence="1">Golgi membrane protein involved in vesicular trafficking and spindle migration.</text>
</comment>
<feature type="transmembrane region" description="Helical" evidence="10">
    <location>
        <begin position="200"/>
        <end position="219"/>
    </location>
</feature>
<dbReference type="GO" id="GO:0016192">
    <property type="term" value="P:vesicle-mediated transport"/>
    <property type="evidence" value="ECO:0007669"/>
    <property type="project" value="TreeGrafter"/>
</dbReference>
<keyword evidence="9 10" id="KW-0472">Membrane</keyword>
<name>A0A9P6B2H6_9AGAM</name>
<keyword evidence="6 10" id="KW-0812">Transmembrane</keyword>
<proteinExistence type="inferred from homology"/>
<dbReference type="GO" id="GO:0000022">
    <property type="term" value="P:mitotic spindle elongation"/>
    <property type="evidence" value="ECO:0007669"/>
    <property type="project" value="TreeGrafter"/>
</dbReference>
<dbReference type="Pfam" id="PF09335">
    <property type="entry name" value="VTT_dom"/>
    <property type="match status" value="1"/>
</dbReference>
<gene>
    <name evidence="12" type="ORF">BS47DRAFT_1292816</name>
</gene>
<evidence type="ECO:0000256" key="7">
    <source>
        <dbReference type="ARBA" id="ARBA00022989"/>
    </source>
</evidence>
<keyword evidence="8" id="KW-0333">Golgi apparatus</keyword>
<evidence type="ECO:0000256" key="8">
    <source>
        <dbReference type="ARBA" id="ARBA00023034"/>
    </source>
</evidence>
<evidence type="ECO:0000256" key="1">
    <source>
        <dbReference type="ARBA" id="ARBA00002978"/>
    </source>
</evidence>
<dbReference type="OrthoDB" id="166803at2759"/>
<comment type="similarity">
    <text evidence="3">Belongs to the TVP38/TMEM64 family.</text>
</comment>
<evidence type="ECO:0000256" key="2">
    <source>
        <dbReference type="ARBA" id="ARBA00004653"/>
    </source>
</evidence>
<feature type="transmembrane region" description="Helical" evidence="10">
    <location>
        <begin position="85"/>
        <end position="103"/>
    </location>
</feature>
<dbReference type="Proteomes" id="UP000886523">
    <property type="component" value="Unassembled WGS sequence"/>
</dbReference>
<dbReference type="PANTHER" id="PTHR47549">
    <property type="entry name" value="GOLGI APPARATUS MEMBRANE PROTEIN TVP38-RELATED"/>
    <property type="match status" value="1"/>
</dbReference>
<sequence length="321" mass="35570">MMAWGATSIGFLLAIAFWRTQVFQGLDDLSLYLREQGLYGQGILFFLVFLTTFRNPLPLYSTLLVLSGYTFGPTIGFYISYSSSLFGAFVVFVIFRHFVPTAVSSSLLPPSLKRVVRAIERRPSIFFLIRVAPYPYNVLNAVLGSSSSMPMSRYLLTTAASLCKVIVHTMVGSEIRSFKDFHTAQPEDAEKDEWDWKEGWTVLGILLCAVLFVYLSFVARRAVDEADDGLLPSPVANTSNSTDSPAMLGVPHPASSNPFYVSFPPQRRSEGASLSKFSIPPAIEFNRLSTAGLDMKPGSPPDQYQPFRAVSPFTPTRTRVV</sequence>
<dbReference type="AlphaFoldDB" id="A0A9P6B2H6"/>
<evidence type="ECO:0000313" key="12">
    <source>
        <dbReference type="EMBL" id="KAF9516182.1"/>
    </source>
</evidence>
<evidence type="ECO:0000256" key="4">
    <source>
        <dbReference type="ARBA" id="ARBA00013533"/>
    </source>
</evidence>
<accession>A0A9P6B2H6</accession>
<dbReference type="PANTHER" id="PTHR47549:SF3">
    <property type="entry name" value="GOLGI APPARATUS MEMBRANE PROTEIN TVP38"/>
    <property type="match status" value="1"/>
</dbReference>
<evidence type="ECO:0000256" key="6">
    <source>
        <dbReference type="ARBA" id="ARBA00022692"/>
    </source>
</evidence>
<reference evidence="12" key="1">
    <citation type="journal article" date="2020" name="Nat. Commun.">
        <title>Large-scale genome sequencing of mycorrhizal fungi provides insights into the early evolution of symbiotic traits.</title>
        <authorList>
            <person name="Miyauchi S."/>
            <person name="Kiss E."/>
            <person name="Kuo A."/>
            <person name="Drula E."/>
            <person name="Kohler A."/>
            <person name="Sanchez-Garcia M."/>
            <person name="Morin E."/>
            <person name="Andreopoulos B."/>
            <person name="Barry K.W."/>
            <person name="Bonito G."/>
            <person name="Buee M."/>
            <person name="Carver A."/>
            <person name="Chen C."/>
            <person name="Cichocki N."/>
            <person name="Clum A."/>
            <person name="Culley D."/>
            <person name="Crous P.W."/>
            <person name="Fauchery L."/>
            <person name="Girlanda M."/>
            <person name="Hayes R.D."/>
            <person name="Keri Z."/>
            <person name="LaButti K."/>
            <person name="Lipzen A."/>
            <person name="Lombard V."/>
            <person name="Magnuson J."/>
            <person name="Maillard F."/>
            <person name="Murat C."/>
            <person name="Nolan M."/>
            <person name="Ohm R.A."/>
            <person name="Pangilinan J."/>
            <person name="Pereira M.F."/>
            <person name="Perotto S."/>
            <person name="Peter M."/>
            <person name="Pfister S."/>
            <person name="Riley R."/>
            <person name="Sitrit Y."/>
            <person name="Stielow J.B."/>
            <person name="Szollosi G."/>
            <person name="Zifcakova L."/>
            <person name="Stursova M."/>
            <person name="Spatafora J.W."/>
            <person name="Tedersoo L."/>
            <person name="Vaario L.M."/>
            <person name="Yamada A."/>
            <person name="Yan M."/>
            <person name="Wang P."/>
            <person name="Xu J."/>
            <person name="Bruns T."/>
            <person name="Baldrian P."/>
            <person name="Vilgalys R."/>
            <person name="Dunand C."/>
            <person name="Henrissat B."/>
            <person name="Grigoriev I.V."/>
            <person name="Hibbett D."/>
            <person name="Nagy L.G."/>
            <person name="Martin F.M."/>
        </authorList>
    </citation>
    <scope>NUCLEOTIDE SEQUENCE</scope>
    <source>
        <strain evidence="12">UP504</strain>
    </source>
</reference>
<evidence type="ECO:0000256" key="9">
    <source>
        <dbReference type="ARBA" id="ARBA00023136"/>
    </source>
</evidence>
<evidence type="ECO:0000256" key="10">
    <source>
        <dbReference type="SAM" id="Phobius"/>
    </source>
</evidence>
<keyword evidence="13" id="KW-1185">Reference proteome</keyword>
<protein>
    <recommendedName>
        <fullName evidence="4">Golgi apparatus membrane protein TVP38</fullName>
    </recommendedName>
    <alternativeName>
        <fullName evidence="5">Golgi apparatus membrane protein tvp38</fullName>
    </alternativeName>
</protein>
<dbReference type="EMBL" id="MU128942">
    <property type="protein sequence ID" value="KAF9516182.1"/>
    <property type="molecule type" value="Genomic_DNA"/>
</dbReference>
<dbReference type="InterPro" id="IPR032816">
    <property type="entry name" value="VTT_dom"/>
</dbReference>
<comment type="caution">
    <text evidence="12">The sequence shown here is derived from an EMBL/GenBank/DDBJ whole genome shotgun (WGS) entry which is preliminary data.</text>
</comment>
<evidence type="ECO:0000259" key="11">
    <source>
        <dbReference type="Pfam" id="PF09335"/>
    </source>
</evidence>
<comment type="subcellular location">
    <subcellularLocation>
        <location evidence="2">Golgi apparatus membrane</location>
        <topology evidence="2">Multi-pass membrane protein</topology>
    </subcellularLocation>
</comment>
<organism evidence="12 13">
    <name type="scientific">Hydnum rufescens UP504</name>
    <dbReference type="NCBI Taxonomy" id="1448309"/>
    <lineage>
        <taxon>Eukaryota</taxon>
        <taxon>Fungi</taxon>
        <taxon>Dikarya</taxon>
        <taxon>Basidiomycota</taxon>
        <taxon>Agaricomycotina</taxon>
        <taxon>Agaricomycetes</taxon>
        <taxon>Cantharellales</taxon>
        <taxon>Hydnaceae</taxon>
        <taxon>Hydnum</taxon>
    </lineage>
</organism>
<feature type="domain" description="VTT" evidence="11">
    <location>
        <begin position="60"/>
        <end position="173"/>
    </location>
</feature>
<dbReference type="GO" id="GO:0000139">
    <property type="term" value="C:Golgi membrane"/>
    <property type="evidence" value="ECO:0007669"/>
    <property type="project" value="UniProtKB-SubCell"/>
</dbReference>
<evidence type="ECO:0000256" key="3">
    <source>
        <dbReference type="ARBA" id="ARBA00008640"/>
    </source>
</evidence>
<feature type="transmembrane region" description="Helical" evidence="10">
    <location>
        <begin position="38"/>
        <end position="53"/>
    </location>
</feature>
<dbReference type="InterPro" id="IPR051076">
    <property type="entry name" value="Golgi_membrane_TVP38/TMEM64"/>
</dbReference>
<evidence type="ECO:0000313" key="13">
    <source>
        <dbReference type="Proteomes" id="UP000886523"/>
    </source>
</evidence>
<keyword evidence="7 10" id="KW-1133">Transmembrane helix</keyword>